<organism evidence="2 3">
    <name type="scientific">Aquibacillus albus</name>
    <dbReference type="NCBI Taxonomy" id="1168171"/>
    <lineage>
        <taxon>Bacteria</taxon>
        <taxon>Bacillati</taxon>
        <taxon>Bacillota</taxon>
        <taxon>Bacilli</taxon>
        <taxon>Bacillales</taxon>
        <taxon>Bacillaceae</taxon>
        <taxon>Aquibacillus</taxon>
    </lineage>
</organism>
<evidence type="ECO:0000313" key="3">
    <source>
        <dbReference type="Proteomes" id="UP001296943"/>
    </source>
</evidence>
<protein>
    <recommendedName>
        <fullName evidence="4">YvrJ family protein</fullName>
    </recommendedName>
</protein>
<keyword evidence="1" id="KW-1133">Transmembrane helix</keyword>
<keyword evidence="1" id="KW-0812">Transmembrane</keyword>
<reference evidence="2 3" key="1">
    <citation type="submission" date="2021-01" db="EMBL/GenBank/DDBJ databases">
        <title>Genomic Encyclopedia of Type Strains, Phase IV (KMG-IV): sequencing the most valuable type-strain genomes for metagenomic binning, comparative biology and taxonomic classification.</title>
        <authorList>
            <person name="Goeker M."/>
        </authorList>
    </citation>
    <scope>NUCLEOTIDE SEQUENCE [LARGE SCALE GENOMIC DNA]</scope>
    <source>
        <strain evidence="2 3">DSM 23711</strain>
    </source>
</reference>
<keyword evidence="3" id="KW-1185">Reference proteome</keyword>
<sequence>MWQDFLATITSKEILFYAFLSTIIPFGVNFIQHKLHQIADPPWKKKQNKKSNIE</sequence>
<evidence type="ECO:0000256" key="1">
    <source>
        <dbReference type="SAM" id="Phobius"/>
    </source>
</evidence>
<proteinExistence type="predicted"/>
<dbReference type="EMBL" id="JAFBDR010000018">
    <property type="protein sequence ID" value="MBM7572562.1"/>
    <property type="molecule type" value="Genomic_DNA"/>
</dbReference>
<evidence type="ECO:0008006" key="4">
    <source>
        <dbReference type="Google" id="ProtNLM"/>
    </source>
</evidence>
<gene>
    <name evidence="2" type="ORF">JOC48_003090</name>
</gene>
<name>A0ABS2N366_9BACI</name>
<keyword evidence="1" id="KW-0472">Membrane</keyword>
<accession>A0ABS2N366</accession>
<comment type="caution">
    <text evidence="2">The sequence shown here is derived from an EMBL/GenBank/DDBJ whole genome shotgun (WGS) entry which is preliminary data.</text>
</comment>
<dbReference type="RefSeq" id="WP_204501052.1">
    <property type="nucleotide sequence ID" value="NZ_JAFBDR010000018.1"/>
</dbReference>
<dbReference type="Proteomes" id="UP001296943">
    <property type="component" value="Unassembled WGS sequence"/>
</dbReference>
<feature type="transmembrane region" description="Helical" evidence="1">
    <location>
        <begin position="14"/>
        <end position="31"/>
    </location>
</feature>
<evidence type="ECO:0000313" key="2">
    <source>
        <dbReference type="EMBL" id="MBM7572562.1"/>
    </source>
</evidence>